<gene>
    <name evidence="1" type="ORF">V5799_011520</name>
</gene>
<protein>
    <submittedName>
        <fullName evidence="1">Uncharacterized protein</fullName>
    </submittedName>
</protein>
<name>A0AAQ4EGP3_AMBAM</name>
<organism evidence="1 2">
    <name type="scientific">Amblyomma americanum</name>
    <name type="common">Lone star tick</name>
    <dbReference type="NCBI Taxonomy" id="6943"/>
    <lineage>
        <taxon>Eukaryota</taxon>
        <taxon>Metazoa</taxon>
        <taxon>Ecdysozoa</taxon>
        <taxon>Arthropoda</taxon>
        <taxon>Chelicerata</taxon>
        <taxon>Arachnida</taxon>
        <taxon>Acari</taxon>
        <taxon>Parasitiformes</taxon>
        <taxon>Ixodida</taxon>
        <taxon>Ixodoidea</taxon>
        <taxon>Ixodidae</taxon>
        <taxon>Amblyomminae</taxon>
        <taxon>Amblyomma</taxon>
    </lineage>
</organism>
<proteinExistence type="predicted"/>
<keyword evidence="2" id="KW-1185">Reference proteome</keyword>
<comment type="caution">
    <text evidence="1">The sequence shown here is derived from an EMBL/GenBank/DDBJ whole genome shotgun (WGS) entry which is preliminary data.</text>
</comment>
<evidence type="ECO:0000313" key="1">
    <source>
        <dbReference type="EMBL" id="KAK8773947.1"/>
    </source>
</evidence>
<dbReference type="EMBL" id="JARKHS020016028">
    <property type="protein sequence ID" value="KAK8773947.1"/>
    <property type="molecule type" value="Genomic_DNA"/>
</dbReference>
<reference evidence="1 2" key="1">
    <citation type="journal article" date="2023" name="Arcadia Sci">
        <title>De novo assembly of a long-read Amblyomma americanum tick genome.</title>
        <authorList>
            <person name="Chou S."/>
            <person name="Poskanzer K.E."/>
            <person name="Rollins M."/>
            <person name="Thuy-Boun P.S."/>
        </authorList>
    </citation>
    <scope>NUCLEOTIDE SEQUENCE [LARGE SCALE GENOMIC DNA]</scope>
    <source>
        <strain evidence="1">F_SG_1</strain>
        <tissue evidence="1">Salivary glands</tissue>
    </source>
</reference>
<dbReference type="AlphaFoldDB" id="A0AAQ4EGP3"/>
<accession>A0AAQ4EGP3</accession>
<dbReference type="Proteomes" id="UP001321473">
    <property type="component" value="Unassembled WGS sequence"/>
</dbReference>
<evidence type="ECO:0000313" key="2">
    <source>
        <dbReference type="Proteomes" id="UP001321473"/>
    </source>
</evidence>
<sequence length="93" mass="10594">MMFQPQNHAIIRYAKAHCRLGVLQRILLKLENMVELPTKINVREAIGMERAASQVENTAEHAMTFYGIKSAILAHSTGRRVENKTTIFLLCRV</sequence>